<dbReference type="Pfam" id="PF23397">
    <property type="entry name" value="DUF7104"/>
    <property type="match status" value="3"/>
</dbReference>
<dbReference type="EMBL" id="CP086355">
    <property type="protein sequence ID" value="UNI17159.1"/>
    <property type="molecule type" value="Genomic_DNA"/>
</dbReference>
<keyword evidence="2" id="KW-1185">Reference proteome</keyword>
<dbReference type="KEGG" id="ptkz:JDV02_003535"/>
<gene>
    <name evidence="1" type="ORF">JDV02_003535</name>
</gene>
<proteinExistence type="predicted"/>
<sequence>MLSLITHPNFEVTASTLRSTMINVDHGHEILALLGDRPETREFFDQSLLAIAITDSSKDMVTYLLDRLGNTLIVTATMITQASTNWKFGLEIAEMLLDRFPNDIHITDDIILSIMDVNSSDSTDSSKVHDVLQLLFKRVGPEFPVTERLLLGAARSEFEEGDEAVVFRLVLSRFSDILPIPDDVIMAAAENSNAWAAMLLLLRRRKPEIRITEEILCAAIPNMDSYSSLLCNAARHSVRITEKAIETAAKVSDREGFLQVLNAADTNIRITQDILLAAATNYDHNGIQIMWLLLRESMNADEVGIEILEEVLQGDKWGIMSVILKRRGATIRLDKDLIQGWISSERTCRKALKFLLQDKAAEVDSILDAMSADERAEFVERRDQLFKRFEQDSWEDIFKRQGK</sequence>
<dbReference type="AlphaFoldDB" id="A0A9Q8QDV8"/>
<evidence type="ECO:0000313" key="2">
    <source>
        <dbReference type="Proteomes" id="UP000829364"/>
    </source>
</evidence>
<reference evidence="1" key="1">
    <citation type="submission" date="2021-11" db="EMBL/GenBank/DDBJ databases">
        <title>Purpureocillium_takamizusanense_genome.</title>
        <authorList>
            <person name="Nguyen N.-H."/>
        </authorList>
    </citation>
    <scope>NUCLEOTIDE SEQUENCE</scope>
    <source>
        <strain evidence="1">PT3</strain>
    </source>
</reference>
<dbReference type="OrthoDB" id="626167at2759"/>
<name>A0A9Q8QDV8_9HYPO</name>
<evidence type="ECO:0000313" key="1">
    <source>
        <dbReference type="EMBL" id="UNI17159.1"/>
    </source>
</evidence>
<dbReference type="RefSeq" id="XP_047840640.1">
    <property type="nucleotide sequence ID" value="XM_047984666.1"/>
</dbReference>
<accession>A0A9Q8QDV8</accession>
<dbReference type="GeneID" id="72065492"/>
<protein>
    <submittedName>
        <fullName evidence="1">Uncharacterized protein</fullName>
    </submittedName>
</protein>
<organism evidence="1 2">
    <name type="scientific">Purpureocillium takamizusanense</name>
    <dbReference type="NCBI Taxonomy" id="2060973"/>
    <lineage>
        <taxon>Eukaryota</taxon>
        <taxon>Fungi</taxon>
        <taxon>Dikarya</taxon>
        <taxon>Ascomycota</taxon>
        <taxon>Pezizomycotina</taxon>
        <taxon>Sordariomycetes</taxon>
        <taxon>Hypocreomycetidae</taxon>
        <taxon>Hypocreales</taxon>
        <taxon>Ophiocordycipitaceae</taxon>
        <taxon>Purpureocillium</taxon>
    </lineage>
</organism>
<dbReference type="Proteomes" id="UP000829364">
    <property type="component" value="Chromosome 2"/>
</dbReference>
<dbReference type="InterPro" id="IPR055530">
    <property type="entry name" value="DUF7104"/>
</dbReference>